<proteinExistence type="predicted"/>
<dbReference type="EMBL" id="JRQD01000001">
    <property type="protein sequence ID" value="KGM07862.1"/>
    <property type="molecule type" value="Genomic_DNA"/>
</dbReference>
<evidence type="ECO:0000313" key="3">
    <source>
        <dbReference type="Proteomes" id="UP000029999"/>
    </source>
</evidence>
<dbReference type="InterPro" id="IPR036388">
    <property type="entry name" value="WH-like_DNA-bd_sf"/>
</dbReference>
<dbReference type="SMART" id="SM00421">
    <property type="entry name" value="HTH_LUXR"/>
    <property type="match status" value="1"/>
</dbReference>
<dbReference type="GO" id="GO:0003677">
    <property type="term" value="F:DNA binding"/>
    <property type="evidence" value="ECO:0007669"/>
    <property type="project" value="InterPro"/>
</dbReference>
<dbReference type="InterPro" id="IPR000792">
    <property type="entry name" value="Tscrpt_reg_LuxR_C"/>
</dbReference>
<dbReference type="GO" id="GO:0006355">
    <property type="term" value="P:regulation of DNA-templated transcription"/>
    <property type="evidence" value="ECO:0007669"/>
    <property type="project" value="InterPro"/>
</dbReference>
<dbReference type="InterPro" id="IPR016032">
    <property type="entry name" value="Sig_transdc_resp-reg_C-effctor"/>
</dbReference>
<dbReference type="AlphaFoldDB" id="A0A0A0BJL6"/>
<gene>
    <name evidence="2" type="ORF">LP43_0279</name>
</gene>
<protein>
    <submittedName>
        <fullName evidence="2">Transcriptional regulatory protein</fullName>
    </submittedName>
</protein>
<comment type="caution">
    <text evidence="2">The sequence shown here is derived from an EMBL/GenBank/DDBJ whole genome shotgun (WGS) entry which is preliminary data.</text>
</comment>
<dbReference type="STRING" id="392484.LP43_0279"/>
<name>A0A0A0BJL6_9GAMM</name>
<dbReference type="Proteomes" id="UP000029999">
    <property type="component" value="Unassembled WGS sequence"/>
</dbReference>
<reference evidence="2 3" key="1">
    <citation type="submission" date="2014-09" db="EMBL/GenBank/DDBJ databases">
        <authorList>
            <person name="Grob C."/>
            <person name="Taubert M."/>
            <person name="Howat A.M."/>
            <person name="Burns O.J."/>
            <person name="Dixon J.L."/>
            <person name="Chen Y."/>
            <person name="Murrell J.C."/>
        </authorList>
    </citation>
    <scope>NUCLEOTIDE SEQUENCE [LARGE SCALE GENOMIC DNA]</scope>
    <source>
        <strain evidence="2">L4</strain>
    </source>
</reference>
<dbReference type="Gene3D" id="1.10.10.10">
    <property type="entry name" value="Winged helix-like DNA-binding domain superfamily/Winged helix DNA-binding domain"/>
    <property type="match status" value="1"/>
</dbReference>
<organism evidence="2 3">
    <name type="scientific">Methylophaga thiooxydans</name>
    <dbReference type="NCBI Taxonomy" id="392484"/>
    <lineage>
        <taxon>Bacteria</taxon>
        <taxon>Pseudomonadati</taxon>
        <taxon>Pseudomonadota</taxon>
        <taxon>Gammaproteobacteria</taxon>
        <taxon>Thiotrichales</taxon>
        <taxon>Piscirickettsiaceae</taxon>
        <taxon>Methylophaga</taxon>
    </lineage>
</organism>
<feature type="domain" description="HTH luxR-type" evidence="1">
    <location>
        <begin position="319"/>
        <end position="376"/>
    </location>
</feature>
<evidence type="ECO:0000313" key="2">
    <source>
        <dbReference type="EMBL" id="KGM07862.1"/>
    </source>
</evidence>
<evidence type="ECO:0000259" key="1">
    <source>
        <dbReference type="SMART" id="SM00421"/>
    </source>
</evidence>
<dbReference type="SUPFAM" id="SSF46894">
    <property type="entry name" value="C-terminal effector domain of the bipartite response regulators"/>
    <property type="match status" value="1"/>
</dbReference>
<dbReference type="RefSeq" id="WP_036311201.1">
    <property type="nucleotide sequence ID" value="NZ_JRQD01000001.1"/>
</dbReference>
<sequence>MTQSQRNALAIVETYQPLQQEPQLIHTLYAALTEKEGFHGFLDVLKQAINACAAELVVVRKTPLQLEHIWYAGLSQEFIEWYTSNNMIEHDLVVNHATYCSPGFFQTALSLIEKVKNQPDYDRWQQDQNMLDSAWLVVDATETHTTILAMQRTVEQGTYQPHEINALNRLVPYIRQAVQLNQQLDKTLSTSHSLASLVNALPKPSFVLNEQAEILFANAKAKQFLSQEERLQVKDKRLQFDERQHQEAFFKSSVHIIRASMGLDDFDSDVIMLKRDQASTLMLTLTPIEGGEQAFSGVLVTVYDSEQRQLPSAELIAPYFGLSQAESQLCADLVLGMSLKEIAENRHKSEATLRSYLKQIFFKTGVNRQSQLICAILSALMR</sequence>
<accession>A0A0A0BJL6</accession>